<name>A0A812PIA8_9DINO</name>
<dbReference type="EMBL" id="CAJNDS010002143">
    <property type="protein sequence ID" value="CAE7349180.1"/>
    <property type="molecule type" value="Genomic_DNA"/>
</dbReference>
<organism evidence="2 3">
    <name type="scientific">Symbiodinium natans</name>
    <dbReference type="NCBI Taxonomy" id="878477"/>
    <lineage>
        <taxon>Eukaryota</taxon>
        <taxon>Sar</taxon>
        <taxon>Alveolata</taxon>
        <taxon>Dinophyceae</taxon>
        <taxon>Suessiales</taxon>
        <taxon>Symbiodiniaceae</taxon>
        <taxon>Symbiodinium</taxon>
    </lineage>
</organism>
<sequence length="218" mass="23826">MAIGEVPVRVMCESLEGFKLHVEDVDGVTVPKMSLSFSMKMSFPIHDLLKTLVSWQEHETGFAQEPSQQPQQAVAAPESRRRAQEACEAVENPASPLLNAPLYADYKSQNNWERISCPHVVLLDDEIALRQATFAPLQAPDRVPMTYAKFKEARSKPGADSAPAPGKGPQMKVPPTNVEKAPPAGWRTPPAAVKPVPPASIQHKPPPMGKPPPKDGRY</sequence>
<feature type="region of interest" description="Disordered" evidence="1">
    <location>
        <begin position="151"/>
        <end position="218"/>
    </location>
</feature>
<evidence type="ECO:0000256" key="1">
    <source>
        <dbReference type="SAM" id="MobiDB-lite"/>
    </source>
</evidence>
<proteinExistence type="predicted"/>
<keyword evidence="3" id="KW-1185">Reference proteome</keyword>
<comment type="caution">
    <text evidence="2">The sequence shown here is derived from an EMBL/GenBank/DDBJ whole genome shotgun (WGS) entry which is preliminary data.</text>
</comment>
<dbReference type="AlphaFoldDB" id="A0A812PIA8"/>
<evidence type="ECO:0000313" key="3">
    <source>
        <dbReference type="Proteomes" id="UP000604046"/>
    </source>
</evidence>
<protein>
    <submittedName>
        <fullName evidence="2">Uncharacterized protein</fullName>
    </submittedName>
</protein>
<accession>A0A812PIA8</accession>
<dbReference type="Proteomes" id="UP000604046">
    <property type="component" value="Unassembled WGS sequence"/>
</dbReference>
<evidence type="ECO:0000313" key="2">
    <source>
        <dbReference type="EMBL" id="CAE7349180.1"/>
    </source>
</evidence>
<dbReference type="OrthoDB" id="419068at2759"/>
<feature type="compositionally biased region" description="Low complexity" evidence="1">
    <location>
        <begin position="63"/>
        <end position="77"/>
    </location>
</feature>
<feature type="region of interest" description="Disordered" evidence="1">
    <location>
        <begin position="60"/>
        <end position="87"/>
    </location>
</feature>
<gene>
    <name evidence="2" type="ORF">SNAT2548_LOCUS18350</name>
</gene>
<reference evidence="2" key="1">
    <citation type="submission" date="2021-02" db="EMBL/GenBank/DDBJ databases">
        <authorList>
            <person name="Dougan E. K."/>
            <person name="Rhodes N."/>
            <person name="Thang M."/>
            <person name="Chan C."/>
        </authorList>
    </citation>
    <scope>NUCLEOTIDE SEQUENCE</scope>
</reference>